<evidence type="ECO:0000313" key="1">
    <source>
        <dbReference type="EMBL" id="OSQ52108.1"/>
    </source>
</evidence>
<dbReference type="STRING" id="1123756.MGEO_06210"/>
<dbReference type="OrthoDB" id="7864216at2"/>
<comment type="caution">
    <text evidence="1">The sequence shown here is derived from an EMBL/GenBank/DDBJ whole genome shotgun (WGS) entry which is preliminary data.</text>
</comment>
<keyword evidence="2" id="KW-1185">Reference proteome</keyword>
<dbReference type="Proteomes" id="UP000193926">
    <property type="component" value="Unassembled WGS sequence"/>
</dbReference>
<dbReference type="EMBL" id="JFKC01000003">
    <property type="protein sequence ID" value="OSQ52108.1"/>
    <property type="molecule type" value="Genomic_DNA"/>
</dbReference>
<dbReference type="RefSeq" id="WP_085635843.1">
    <property type="nucleotide sequence ID" value="NZ_JFKC01000003.1"/>
</dbReference>
<dbReference type="AlphaFoldDB" id="A0A1X4NNP3"/>
<gene>
    <name evidence="1" type="ORF">MGEO_06210</name>
</gene>
<proteinExistence type="predicted"/>
<sequence length="73" mass="8097">MNRTLDEALLAAHDREDGPALIQLYEQAANEAGDEQASGFFLTHAYVFALECGDARADTLRRRLAKMGRETLT</sequence>
<reference evidence="1 2" key="1">
    <citation type="submission" date="2014-03" db="EMBL/GenBank/DDBJ databases">
        <title>The draft genome sequence of Marivita geojedonensis KCTC 23882.</title>
        <authorList>
            <person name="Lai Q."/>
            <person name="Shao Z."/>
        </authorList>
    </citation>
    <scope>NUCLEOTIDE SEQUENCE [LARGE SCALE GENOMIC DNA]</scope>
    <source>
        <strain evidence="1 2">DPG-138</strain>
    </source>
</reference>
<name>A0A1X4NNP3_9RHOB</name>
<protein>
    <submittedName>
        <fullName evidence="1">Uncharacterized protein</fullName>
    </submittedName>
</protein>
<organism evidence="1 2">
    <name type="scientific">Marivita geojedonensis</name>
    <dbReference type="NCBI Taxonomy" id="1123756"/>
    <lineage>
        <taxon>Bacteria</taxon>
        <taxon>Pseudomonadati</taxon>
        <taxon>Pseudomonadota</taxon>
        <taxon>Alphaproteobacteria</taxon>
        <taxon>Rhodobacterales</taxon>
        <taxon>Roseobacteraceae</taxon>
        <taxon>Marivita</taxon>
    </lineage>
</organism>
<evidence type="ECO:0000313" key="2">
    <source>
        <dbReference type="Proteomes" id="UP000193926"/>
    </source>
</evidence>
<accession>A0A1X4NNP3</accession>